<comment type="caution">
    <text evidence="2">The sequence shown here is derived from an EMBL/GenBank/DDBJ whole genome shotgun (WGS) entry which is preliminary data.</text>
</comment>
<feature type="compositionally biased region" description="Polar residues" evidence="1">
    <location>
        <begin position="140"/>
        <end position="160"/>
    </location>
</feature>
<evidence type="ECO:0000256" key="1">
    <source>
        <dbReference type="SAM" id="MobiDB-lite"/>
    </source>
</evidence>
<proteinExistence type="predicted"/>
<feature type="region of interest" description="Disordered" evidence="1">
    <location>
        <begin position="140"/>
        <end position="192"/>
    </location>
</feature>
<dbReference type="Proteomes" id="UP000324222">
    <property type="component" value="Unassembled WGS sequence"/>
</dbReference>
<dbReference type="EMBL" id="VSRR010002321">
    <property type="protein sequence ID" value="MPC30803.1"/>
    <property type="molecule type" value="Genomic_DNA"/>
</dbReference>
<evidence type="ECO:0000313" key="2">
    <source>
        <dbReference type="EMBL" id="MPC30803.1"/>
    </source>
</evidence>
<keyword evidence="3" id="KW-1185">Reference proteome</keyword>
<feature type="region of interest" description="Disordered" evidence="1">
    <location>
        <begin position="87"/>
        <end position="107"/>
    </location>
</feature>
<dbReference type="AlphaFoldDB" id="A0A5B7ECW0"/>
<name>A0A5B7ECW0_PORTR</name>
<gene>
    <name evidence="2" type="ORF">E2C01_024073</name>
</gene>
<feature type="region of interest" description="Disordered" evidence="1">
    <location>
        <begin position="1"/>
        <end position="66"/>
    </location>
</feature>
<feature type="compositionally biased region" description="Basic and acidic residues" evidence="1">
    <location>
        <begin position="94"/>
        <end position="107"/>
    </location>
</feature>
<sequence length="192" mass="21006">MGAAGSSLSGIEREGSGEPVGVVQRRRLNIGGSGYCSPGAAVQGEPPPPPRTHLRDACSRRHRRRTHQLQTQCLLVNVTCERWVAHDSTGTGKNGKEHQASEAKEEADRRYYVNHQYQQRQTLLPPTRTPSPPRGYEITISSKQRHYSNNNSADSRSGRVSLTPAHPASGGRRRMARIGTSQACVPDRGGPH</sequence>
<accession>A0A5B7ECW0</accession>
<evidence type="ECO:0000313" key="3">
    <source>
        <dbReference type="Proteomes" id="UP000324222"/>
    </source>
</evidence>
<protein>
    <submittedName>
        <fullName evidence="2">Uncharacterized protein</fullName>
    </submittedName>
</protein>
<organism evidence="2 3">
    <name type="scientific">Portunus trituberculatus</name>
    <name type="common">Swimming crab</name>
    <name type="synonym">Neptunus trituberculatus</name>
    <dbReference type="NCBI Taxonomy" id="210409"/>
    <lineage>
        <taxon>Eukaryota</taxon>
        <taxon>Metazoa</taxon>
        <taxon>Ecdysozoa</taxon>
        <taxon>Arthropoda</taxon>
        <taxon>Crustacea</taxon>
        <taxon>Multicrustacea</taxon>
        <taxon>Malacostraca</taxon>
        <taxon>Eumalacostraca</taxon>
        <taxon>Eucarida</taxon>
        <taxon>Decapoda</taxon>
        <taxon>Pleocyemata</taxon>
        <taxon>Brachyura</taxon>
        <taxon>Eubrachyura</taxon>
        <taxon>Portunoidea</taxon>
        <taxon>Portunidae</taxon>
        <taxon>Portuninae</taxon>
        <taxon>Portunus</taxon>
    </lineage>
</organism>
<reference evidence="2 3" key="1">
    <citation type="submission" date="2019-05" db="EMBL/GenBank/DDBJ databases">
        <title>Another draft genome of Portunus trituberculatus and its Hox gene families provides insights of decapod evolution.</title>
        <authorList>
            <person name="Jeong J.-H."/>
            <person name="Song I."/>
            <person name="Kim S."/>
            <person name="Choi T."/>
            <person name="Kim D."/>
            <person name="Ryu S."/>
            <person name="Kim W."/>
        </authorList>
    </citation>
    <scope>NUCLEOTIDE SEQUENCE [LARGE SCALE GENOMIC DNA]</scope>
    <source>
        <tissue evidence="2">Muscle</tissue>
    </source>
</reference>